<dbReference type="Proteomes" id="UP001497516">
    <property type="component" value="Chromosome 10"/>
</dbReference>
<organism evidence="1 2">
    <name type="scientific">Linum trigynum</name>
    <dbReference type="NCBI Taxonomy" id="586398"/>
    <lineage>
        <taxon>Eukaryota</taxon>
        <taxon>Viridiplantae</taxon>
        <taxon>Streptophyta</taxon>
        <taxon>Embryophyta</taxon>
        <taxon>Tracheophyta</taxon>
        <taxon>Spermatophyta</taxon>
        <taxon>Magnoliopsida</taxon>
        <taxon>eudicotyledons</taxon>
        <taxon>Gunneridae</taxon>
        <taxon>Pentapetalae</taxon>
        <taxon>rosids</taxon>
        <taxon>fabids</taxon>
        <taxon>Malpighiales</taxon>
        <taxon>Linaceae</taxon>
        <taxon>Linum</taxon>
    </lineage>
</organism>
<evidence type="ECO:0000313" key="1">
    <source>
        <dbReference type="EMBL" id="CAL1361481.1"/>
    </source>
</evidence>
<keyword evidence="2" id="KW-1185">Reference proteome</keyword>
<accession>A0AAV2CZI0</accession>
<evidence type="ECO:0000313" key="2">
    <source>
        <dbReference type="Proteomes" id="UP001497516"/>
    </source>
</evidence>
<protein>
    <submittedName>
        <fullName evidence="1">Uncharacterized protein</fullName>
    </submittedName>
</protein>
<reference evidence="1 2" key="1">
    <citation type="submission" date="2024-04" db="EMBL/GenBank/DDBJ databases">
        <authorList>
            <person name="Fracassetti M."/>
        </authorList>
    </citation>
    <scope>NUCLEOTIDE SEQUENCE [LARGE SCALE GENOMIC DNA]</scope>
</reference>
<sequence>MIVTTPTKKGSEGVEQVLGWRWRRALQIPGWDDGVEQILGWGDGVGRRSWQILYSTGESFGRWVGWGREQS</sequence>
<name>A0AAV2CZI0_9ROSI</name>
<gene>
    <name evidence="1" type="ORF">LTRI10_LOCUS8854</name>
</gene>
<proteinExistence type="predicted"/>
<dbReference type="AlphaFoldDB" id="A0AAV2CZI0"/>
<dbReference type="EMBL" id="OZ034814">
    <property type="protein sequence ID" value="CAL1361481.1"/>
    <property type="molecule type" value="Genomic_DNA"/>
</dbReference>